<evidence type="ECO:0000256" key="2">
    <source>
        <dbReference type="SAM" id="Phobius"/>
    </source>
</evidence>
<protein>
    <submittedName>
        <fullName evidence="3">Uncharacterized protein</fullName>
    </submittedName>
</protein>
<feature type="compositionally biased region" description="Low complexity" evidence="1">
    <location>
        <begin position="8"/>
        <end position="19"/>
    </location>
</feature>
<sequence length="140" mass="15519">MNEERESLSMSEEISMETSEPLENKDAVSVPKEHPNTYPKEQSKRQPGTLVLIGACLVVSLGASLATVAGYDHWYAQKIVAVDIKGYIAQQRDNYLAGKLSDEELRKSFDRLEAAITSIPKNRVIIMGDAVVRNAETVRP</sequence>
<keyword evidence="2" id="KW-0472">Membrane</keyword>
<gene>
    <name evidence="3" type="ORF">IIE05_12870</name>
</gene>
<feature type="region of interest" description="Disordered" evidence="1">
    <location>
        <begin position="1"/>
        <end position="46"/>
    </location>
</feature>
<keyword evidence="2" id="KW-0812">Transmembrane</keyword>
<evidence type="ECO:0000256" key="1">
    <source>
        <dbReference type="SAM" id="MobiDB-lite"/>
    </source>
</evidence>
<accession>A0ABR9NX68</accession>
<organism evidence="3 4">
    <name type="scientific">Geobacter anodireducens</name>
    <dbReference type="NCBI Taxonomy" id="1340425"/>
    <lineage>
        <taxon>Bacteria</taxon>
        <taxon>Pseudomonadati</taxon>
        <taxon>Thermodesulfobacteriota</taxon>
        <taxon>Desulfuromonadia</taxon>
        <taxon>Geobacterales</taxon>
        <taxon>Geobacteraceae</taxon>
        <taxon>Geobacter</taxon>
    </lineage>
</organism>
<reference evidence="3 4" key="1">
    <citation type="submission" date="2020-10" db="EMBL/GenBank/DDBJ databases">
        <title>Investigation of anaerobic biodegradation of phenanthrene by a sulfate-dependent Geobacter anodireducens strain PheS2.</title>
        <authorList>
            <person name="Zhang Z."/>
        </authorList>
    </citation>
    <scope>NUCLEOTIDE SEQUENCE [LARGE SCALE GENOMIC DNA]</scope>
    <source>
        <strain evidence="3 4">PheS2</strain>
    </source>
</reference>
<feature type="transmembrane region" description="Helical" evidence="2">
    <location>
        <begin position="50"/>
        <end position="71"/>
    </location>
</feature>
<evidence type="ECO:0000313" key="3">
    <source>
        <dbReference type="EMBL" id="MBE2888856.1"/>
    </source>
</evidence>
<keyword evidence="4" id="KW-1185">Reference proteome</keyword>
<keyword evidence="2" id="KW-1133">Transmembrane helix</keyword>
<proteinExistence type="predicted"/>
<evidence type="ECO:0000313" key="4">
    <source>
        <dbReference type="Proteomes" id="UP000618926"/>
    </source>
</evidence>
<dbReference type="Proteomes" id="UP000618926">
    <property type="component" value="Unassembled WGS sequence"/>
</dbReference>
<comment type="caution">
    <text evidence="3">The sequence shown here is derived from an EMBL/GenBank/DDBJ whole genome shotgun (WGS) entry which is preliminary data.</text>
</comment>
<name>A0ABR9NX68_9BACT</name>
<feature type="compositionally biased region" description="Basic and acidic residues" evidence="1">
    <location>
        <begin position="22"/>
        <end position="35"/>
    </location>
</feature>
<dbReference type="EMBL" id="JADBFD010000018">
    <property type="protein sequence ID" value="MBE2888856.1"/>
    <property type="molecule type" value="Genomic_DNA"/>
</dbReference>